<dbReference type="EMBL" id="ML738622">
    <property type="protein sequence ID" value="KAE8162988.1"/>
    <property type="molecule type" value="Genomic_DNA"/>
</dbReference>
<evidence type="ECO:0000313" key="1">
    <source>
        <dbReference type="EMBL" id="KAE8162988.1"/>
    </source>
</evidence>
<accession>A0A5N6UWE3</accession>
<sequence length="87" mass="9708">MASKALSPSNLVIFSLIISHEIPSSLLRGHHWDVFLQLRLITNPLIHLLRMTRIFGPGRICPLLILTGTFHLSTPKHSIFAAITALM</sequence>
<keyword evidence="2" id="KW-1185">Reference proteome</keyword>
<name>A0A5N6UWE3_ASPTM</name>
<dbReference type="AlphaFoldDB" id="A0A5N6UWE3"/>
<proteinExistence type="predicted"/>
<evidence type="ECO:0000313" key="2">
    <source>
        <dbReference type="Proteomes" id="UP000326950"/>
    </source>
</evidence>
<protein>
    <submittedName>
        <fullName evidence="1">Uncharacterized protein</fullName>
    </submittedName>
</protein>
<gene>
    <name evidence="1" type="ORF">BDV40DRAFT_263939</name>
</gene>
<dbReference type="Proteomes" id="UP000326950">
    <property type="component" value="Unassembled WGS sequence"/>
</dbReference>
<reference evidence="1 2" key="1">
    <citation type="submission" date="2019-04" db="EMBL/GenBank/DDBJ databases">
        <title>Friends and foes A comparative genomics study of 23 Aspergillus species from section Flavi.</title>
        <authorList>
            <consortium name="DOE Joint Genome Institute"/>
            <person name="Kjaerbolling I."/>
            <person name="Vesth T."/>
            <person name="Frisvad J.C."/>
            <person name="Nybo J.L."/>
            <person name="Theobald S."/>
            <person name="Kildgaard S."/>
            <person name="Isbrandt T."/>
            <person name="Kuo A."/>
            <person name="Sato A."/>
            <person name="Lyhne E.K."/>
            <person name="Kogle M.E."/>
            <person name="Wiebenga A."/>
            <person name="Kun R.S."/>
            <person name="Lubbers R.J."/>
            <person name="Makela M.R."/>
            <person name="Barry K."/>
            <person name="Chovatia M."/>
            <person name="Clum A."/>
            <person name="Daum C."/>
            <person name="Haridas S."/>
            <person name="He G."/>
            <person name="LaButti K."/>
            <person name="Lipzen A."/>
            <person name="Mondo S."/>
            <person name="Riley R."/>
            <person name="Salamov A."/>
            <person name="Simmons B.A."/>
            <person name="Magnuson J.K."/>
            <person name="Henrissat B."/>
            <person name="Mortensen U.H."/>
            <person name="Larsen T.O."/>
            <person name="Devries R.P."/>
            <person name="Grigoriev I.V."/>
            <person name="Machida M."/>
            <person name="Baker S.E."/>
            <person name="Andersen M.R."/>
        </authorList>
    </citation>
    <scope>NUCLEOTIDE SEQUENCE [LARGE SCALE GENOMIC DNA]</scope>
    <source>
        <strain evidence="1 2">CBS 117626</strain>
    </source>
</reference>
<organism evidence="1 2">
    <name type="scientific">Aspergillus tamarii</name>
    <dbReference type="NCBI Taxonomy" id="41984"/>
    <lineage>
        <taxon>Eukaryota</taxon>
        <taxon>Fungi</taxon>
        <taxon>Dikarya</taxon>
        <taxon>Ascomycota</taxon>
        <taxon>Pezizomycotina</taxon>
        <taxon>Eurotiomycetes</taxon>
        <taxon>Eurotiomycetidae</taxon>
        <taxon>Eurotiales</taxon>
        <taxon>Aspergillaceae</taxon>
        <taxon>Aspergillus</taxon>
        <taxon>Aspergillus subgen. Circumdati</taxon>
    </lineage>
</organism>